<reference evidence="2 3" key="1">
    <citation type="journal article" date="2022" name="Nat. Genet.">
        <title>Improved pea reference genome and pan-genome highlight genomic features and evolutionary characteristics.</title>
        <authorList>
            <person name="Yang T."/>
            <person name="Liu R."/>
            <person name="Luo Y."/>
            <person name="Hu S."/>
            <person name="Wang D."/>
            <person name="Wang C."/>
            <person name="Pandey M.K."/>
            <person name="Ge S."/>
            <person name="Xu Q."/>
            <person name="Li N."/>
            <person name="Li G."/>
            <person name="Huang Y."/>
            <person name="Saxena R.K."/>
            <person name="Ji Y."/>
            <person name="Li M."/>
            <person name="Yan X."/>
            <person name="He Y."/>
            <person name="Liu Y."/>
            <person name="Wang X."/>
            <person name="Xiang C."/>
            <person name="Varshney R.K."/>
            <person name="Ding H."/>
            <person name="Gao S."/>
            <person name="Zong X."/>
        </authorList>
    </citation>
    <scope>NUCLEOTIDE SEQUENCE [LARGE SCALE GENOMIC DNA]</scope>
    <source>
        <strain evidence="2 3">cv. Zhongwan 6</strain>
    </source>
</reference>
<feature type="compositionally biased region" description="Polar residues" evidence="1">
    <location>
        <begin position="10"/>
        <end position="21"/>
    </location>
</feature>
<evidence type="ECO:0000313" key="2">
    <source>
        <dbReference type="EMBL" id="KAI5436317.1"/>
    </source>
</evidence>
<comment type="caution">
    <text evidence="2">The sequence shown here is derived from an EMBL/GenBank/DDBJ whole genome shotgun (WGS) entry which is preliminary data.</text>
</comment>
<organism evidence="2 3">
    <name type="scientific">Pisum sativum</name>
    <name type="common">Garden pea</name>
    <name type="synonym">Lathyrus oleraceus</name>
    <dbReference type="NCBI Taxonomy" id="3888"/>
    <lineage>
        <taxon>Eukaryota</taxon>
        <taxon>Viridiplantae</taxon>
        <taxon>Streptophyta</taxon>
        <taxon>Embryophyta</taxon>
        <taxon>Tracheophyta</taxon>
        <taxon>Spermatophyta</taxon>
        <taxon>Magnoliopsida</taxon>
        <taxon>eudicotyledons</taxon>
        <taxon>Gunneridae</taxon>
        <taxon>Pentapetalae</taxon>
        <taxon>rosids</taxon>
        <taxon>fabids</taxon>
        <taxon>Fabales</taxon>
        <taxon>Fabaceae</taxon>
        <taxon>Papilionoideae</taxon>
        <taxon>50 kb inversion clade</taxon>
        <taxon>NPAAA clade</taxon>
        <taxon>Hologalegina</taxon>
        <taxon>IRL clade</taxon>
        <taxon>Fabeae</taxon>
        <taxon>Lathyrus</taxon>
    </lineage>
</organism>
<dbReference type="Proteomes" id="UP001058974">
    <property type="component" value="Chromosome 2"/>
</dbReference>
<protein>
    <submittedName>
        <fullName evidence="2">Uncharacterized protein</fullName>
    </submittedName>
</protein>
<evidence type="ECO:0000313" key="3">
    <source>
        <dbReference type="Proteomes" id="UP001058974"/>
    </source>
</evidence>
<keyword evidence="3" id="KW-1185">Reference proteome</keyword>
<gene>
    <name evidence="2" type="ORF">KIW84_022695</name>
</gene>
<dbReference type="Gramene" id="Psat02G0269500-T1">
    <property type="protein sequence ID" value="KAI5436317.1"/>
    <property type="gene ID" value="KIW84_022695"/>
</dbReference>
<dbReference type="EMBL" id="JAMSHJ010000002">
    <property type="protein sequence ID" value="KAI5436317.1"/>
    <property type="molecule type" value="Genomic_DNA"/>
</dbReference>
<name>A0A9D4YCA8_PEA</name>
<evidence type="ECO:0000256" key="1">
    <source>
        <dbReference type="SAM" id="MobiDB-lite"/>
    </source>
</evidence>
<feature type="region of interest" description="Disordered" evidence="1">
    <location>
        <begin position="1"/>
        <end position="80"/>
    </location>
</feature>
<dbReference type="AlphaFoldDB" id="A0A9D4YCA8"/>
<sequence length="141" mass="15676">MNQKEHLDAKSNQPPKANAQKNLHRKSSCQNSSSDVLRQNNLKQNHSMDTNDKLIPSRSLVSNSQGRKAIAGDSSYGRHRSSNGIHLLKLLNDTSGLDKTAKLELYSHLEALAEVLLEAYSGAVTAKIEREEEHKGLLNEY</sequence>
<feature type="compositionally biased region" description="Polar residues" evidence="1">
    <location>
        <begin position="28"/>
        <end position="48"/>
    </location>
</feature>
<accession>A0A9D4YCA8</accession>
<proteinExistence type="predicted"/>